<dbReference type="GO" id="GO:0005794">
    <property type="term" value="C:Golgi apparatus"/>
    <property type="evidence" value="ECO:0007669"/>
    <property type="project" value="TreeGrafter"/>
</dbReference>
<dbReference type="Proteomes" id="UP000053201">
    <property type="component" value="Unassembled WGS sequence"/>
</dbReference>
<dbReference type="InterPro" id="IPR031357">
    <property type="entry name" value="Stealth_CR3"/>
</dbReference>
<dbReference type="GO" id="GO:0046835">
    <property type="term" value="P:carbohydrate phosphorylation"/>
    <property type="evidence" value="ECO:0007669"/>
    <property type="project" value="TreeGrafter"/>
</dbReference>
<evidence type="ECO:0000256" key="2">
    <source>
        <dbReference type="ARBA" id="ARBA00022679"/>
    </source>
</evidence>
<evidence type="ECO:0000259" key="4">
    <source>
        <dbReference type="Pfam" id="PF17102"/>
    </source>
</evidence>
<feature type="domain" description="Stealth protein CR2 conserved region 2" evidence="3">
    <location>
        <begin position="126"/>
        <end position="248"/>
    </location>
</feature>
<gene>
    <name evidence="5" type="ORF">SPPG_07642</name>
</gene>
<comment type="similarity">
    <text evidence="1">Belongs to the stealth family.</text>
</comment>
<dbReference type="InterPro" id="IPR021520">
    <property type="entry name" value="Stealth_CR2"/>
</dbReference>
<dbReference type="GO" id="GO:0003976">
    <property type="term" value="F:UDP-N-acetylglucosamine-lysosomal-enzyme N-acetylglucosaminephosphotransferase activity"/>
    <property type="evidence" value="ECO:0007669"/>
    <property type="project" value="TreeGrafter"/>
</dbReference>
<dbReference type="PANTHER" id="PTHR24045">
    <property type="match status" value="1"/>
</dbReference>
<accession>A0A0L0H6W6</accession>
<protein>
    <recommendedName>
        <fullName evidence="7">EF-hand domain-containing protein</fullName>
    </recommendedName>
</protein>
<dbReference type="VEuPathDB" id="FungiDB:SPPG_07642"/>
<dbReference type="eggNOG" id="ENOG502QQMR">
    <property type="taxonomic scope" value="Eukaryota"/>
</dbReference>
<dbReference type="GeneID" id="27690845"/>
<dbReference type="InParanoid" id="A0A0L0H6W6"/>
<evidence type="ECO:0008006" key="7">
    <source>
        <dbReference type="Google" id="ProtNLM"/>
    </source>
</evidence>
<evidence type="ECO:0000313" key="6">
    <source>
        <dbReference type="Proteomes" id="UP000053201"/>
    </source>
</evidence>
<dbReference type="PANTHER" id="PTHR24045:SF0">
    <property type="entry name" value="N-ACETYLGLUCOSAMINE-1-PHOSPHOTRANSFERASE SUBUNITS ALPHA_BETA"/>
    <property type="match status" value="1"/>
</dbReference>
<evidence type="ECO:0000256" key="1">
    <source>
        <dbReference type="ARBA" id="ARBA00007583"/>
    </source>
</evidence>
<evidence type="ECO:0000313" key="5">
    <source>
        <dbReference type="EMBL" id="KNC97255.1"/>
    </source>
</evidence>
<dbReference type="OMA" id="MAFLATH"/>
<proteinExistence type="inferred from homology"/>
<dbReference type="InterPro" id="IPR018247">
    <property type="entry name" value="EF_Hand_1_Ca_BS"/>
</dbReference>
<dbReference type="Pfam" id="PF17102">
    <property type="entry name" value="Stealth_CR3"/>
    <property type="match status" value="1"/>
</dbReference>
<sequence>MEKQVSPLLPTVSKTVAYRKNPASHRYHMRLPVWRTLALLLVLINTYAIPRCGLYPLFNTQLATRNSQYRQAANPTDSIPQQREFAPAGPKRFTAVITWVNGSDPLHQQMRSIYAREAPHVNMVNRFRDLGELRYTVRSLQKFASWIKEILILTSDYRNVEYGSDRGQVPIWFAEVSSESEPVPPVRVIHHDEFFANAQGSLPTFNSLAIESQLGNLPGLDEDIMLYFNDDITVGQALQSSDFYSPESGFAFAIQSDLQVSAFDRPPRIESSQGEWPALDWSNYLLSQRFGKRRRGYVAHSVKAFATPLLQELASDFPSAFRQTSHHRFRGIGHDVHTPFMAVHYVLEMHRESVLKYFVNNVLDENGDGVVDDQEVEALQKLSWDADLVNGNGIPVRENRRTWDSRNGYPHMTVQPEAGNAWTYTDGTPPSLRKCSFSLNVCLPSVRSAQAILRHIGREHIACGDCLLNTMARASGDAGIDSYLVQNTKRNVSSNPLAEVSKYKYSLTSLSLSFLKLENDDCATWRSMELLAENPTAIICLNDDIGRPGAVNGIKSMLEVFFARLGLKNDGAAIKEFDACAPRSRPRRPILSDFS</sequence>
<reference evidence="5 6" key="1">
    <citation type="submission" date="2009-08" db="EMBL/GenBank/DDBJ databases">
        <title>The Genome Sequence of Spizellomyces punctatus strain DAOM BR117.</title>
        <authorList>
            <consortium name="The Broad Institute Genome Sequencing Platform"/>
            <person name="Russ C."/>
            <person name="Cuomo C."/>
            <person name="Shea T."/>
            <person name="Young S.K."/>
            <person name="Zeng Q."/>
            <person name="Koehrsen M."/>
            <person name="Haas B."/>
            <person name="Borodovsky M."/>
            <person name="Guigo R."/>
            <person name="Alvarado L."/>
            <person name="Berlin A."/>
            <person name="Bochicchio J."/>
            <person name="Borenstein D."/>
            <person name="Chapman S."/>
            <person name="Chen Z."/>
            <person name="Engels R."/>
            <person name="Freedman E."/>
            <person name="Gellesch M."/>
            <person name="Goldberg J."/>
            <person name="Griggs A."/>
            <person name="Gujja S."/>
            <person name="Heiman D."/>
            <person name="Hepburn T."/>
            <person name="Howarth C."/>
            <person name="Jen D."/>
            <person name="Larson L."/>
            <person name="Lewis B."/>
            <person name="Mehta T."/>
            <person name="Park D."/>
            <person name="Pearson M."/>
            <person name="Roberts A."/>
            <person name="Saif S."/>
            <person name="Shenoy N."/>
            <person name="Sisk P."/>
            <person name="Stolte C."/>
            <person name="Sykes S."/>
            <person name="Thomson T."/>
            <person name="Walk T."/>
            <person name="White J."/>
            <person name="Yandava C."/>
            <person name="Burger G."/>
            <person name="Gray M.W."/>
            <person name="Holland P.W.H."/>
            <person name="King N."/>
            <person name="Lang F.B.F."/>
            <person name="Roger A.J."/>
            <person name="Ruiz-Trillo I."/>
            <person name="Lander E."/>
            <person name="Nusbaum C."/>
        </authorList>
    </citation>
    <scope>NUCLEOTIDE SEQUENCE [LARGE SCALE GENOMIC DNA]</scope>
    <source>
        <strain evidence="5 6">DAOM BR117</strain>
    </source>
</reference>
<dbReference type="Pfam" id="PF11380">
    <property type="entry name" value="Stealth_CR2"/>
    <property type="match status" value="1"/>
</dbReference>
<name>A0A0L0H6W6_SPIPD</name>
<keyword evidence="6" id="KW-1185">Reference proteome</keyword>
<feature type="domain" description="Stealth protein CR3 conserved region 3" evidence="4">
    <location>
        <begin position="299"/>
        <end position="348"/>
    </location>
</feature>
<dbReference type="PROSITE" id="PS00018">
    <property type="entry name" value="EF_HAND_1"/>
    <property type="match status" value="1"/>
</dbReference>
<dbReference type="RefSeq" id="XP_016605295.1">
    <property type="nucleotide sequence ID" value="XM_016755804.1"/>
</dbReference>
<keyword evidence="2" id="KW-0808">Transferase</keyword>
<dbReference type="InterPro" id="IPR047141">
    <property type="entry name" value="Stealth"/>
</dbReference>
<dbReference type="OrthoDB" id="2126793at2759"/>
<dbReference type="EMBL" id="KQ257465">
    <property type="protein sequence ID" value="KNC97255.1"/>
    <property type="molecule type" value="Genomic_DNA"/>
</dbReference>
<organism evidence="5 6">
    <name type="scientific">Spizellomyces punctatus (strain DAOM BR117)</name>
    <dbReference type="NCBI Taxonomy" id="645134"/>
    <lineage>
        <taxon>Eukaryota</taxon>
        <taxon>Fungi</taxon>
        <taxon>Fungi incertae sedis</taxon>
        <taxon>Chytridiomycota</taxon>
        <taxon>Chytridiomycota incertae sedis</taxon>
        <taxon>Chytridiomycetes</taxon>
        <taxon>Spizellomycetales</taxon>
        <taxon>Spizellomycetaceae</taxon>
        <taxon>Spizellomyces</taxon>
    </lineage>
</organism>
<dbReference type="AlphaFoldDB" id="A0A0L0H6W6"/>
<dbReference type="STRING" id="645134.A0A0L0H6W6"/>
<evidence type="ECO:0000259" key="3">
    <source>
        <dbReference type="Pfam" id="PF11380"/>
    </source>
</evidence>